<dbReference type="GO" id="GO:0051301">
    <property type="term" value="P:cell division"/>
    <property type="evidence" value="ECO:0007669"/>
    <property type="project" value="UniProtKB-KW"/>
</dbReference>
<reference evidence="5" key="1">
    <citation type="submission" date="2021-05" db="EMBL/GenBank/DDBJ databases">
        <title>The genome of the haptophyte Pavlova lutheri (Diacronema luteri, Pavlovales) - a model for lipid biosynthesis in eukaryotic algae.</title>
        <authorList>
            <person name="Hulatt C.J."/>
            <person name="Posewitz M.C."/>
        </authorList>
    </citation>
    <scope>NUCLEOTIDE SEQUENCE</scope>
    <source>
        <strain evidence="5">NIVA-4/92</strain>
    </source>
</reference>
<keyword evidence="1" id="KW-0132">Cell division</keyword>
<accession>A0A8J6CBD7</accession>
<name>A0A8J6CBD7_DIALT</name>
<dbReference type="AlphaFoldDB" id="A0A8J6CBD7"/>
<proteinExistence type="predicted"/>
<dbReference type="Gene3D" id="1.25.10.10">
    <property type="entry name" value="Leucine-rich Repeat Variant"/>
    <property type="match status" value="2"/>
</dbReference>
<sequence length="592" mass="61419">MDAIADSLRHAVRASRECDPAVRTSLCTADVLDGCRCLIRLRDAPLRSAWPLALDALRLLRNLCARAPDVQARLLDEGVIDEVFGLLAWARAQPDRLASPAECALAARLCVQVVANALVGNARAQSYVWAAHFPRLIGELVGDADASVQSCACMCLFTCVRDDPSRQRALALSADALRPLARSAAGVVAARRRTAGGGGATVSSDARSRCPRESELEYSWALATVDLLLRSAELAALALATVGLTAGRDVRGTRGDGGAQGEEREPAAACLLDALDYLLEADEGAGGGAGRALDGTTSRLGTELAALLDALCDWDEAQYARALLDVRAAEPLLLARAIARVLGTAAAQRSDAVGAAAHAHGLVGGAAALLARLLAWAPLVLAKDGPVRLSTPSVAHGLKSTFVRFVANATYGDRRAQRALREGGALGTLLCCCRDDDENPQLREWALFAVRNAADACSENQAALAQIERAPRAVANARELEAAGMEVRVDRLSGKLRVHPRGAPVAAPIGDVPAATPPDARGGGGDGRTPSARAPASAELARERVRTPREPAAAFVEPAPTGATARLLRGAMCAAISAAAVSALAARARGGV</sequence>
<feature type="domain" description="Ataxin-10" evidence="4">
    <location>
        <begin position="399"/>
        <end position="498"/>
    </location>
</feature>
<dbReference type="InterPro" id="IPR011989">
    <property type="entry name" value="ARM-like"/>
</dbReference>
<evidence type="ECO:0000256" key="1">
    <source>
        <dbReference type="ARBA" id="ARBA00022618"/>
    </source>
</evidence>
<evidence type="ECO:0000313" key="6">
    <source>
        <dbReference type="Proteomes" id="UP000751190"/>
    </source>
</evidence>
<feature type="region of interest" description="Disordered" evidence="3">
    <location>
        <begin position="502"/>
        <end position="544"/>
    </location>
</feature>
<dbReference type="OMA" id="CTANSEN"/>
<dbReference type="InterPro" id="IPR016024">
    <property type="entry name" value="ARM-type_fold"/>
</dbReference>
<dbReference type="Pfam" id="PF09759">
    <property type="entry name" value="Atx10homo_assoc"/>
    <property type="match status" value="1"/>
</dbReference>
<keyword evidence="2" id="KW-0131">Cell cycle</keyword>
<dbReference type="OrthoDB" id="379794at2759"/>
<dbReference type="SUPFAM" id="SSF48371">
    <property type="entry name" value="ARM repeat"/>
    <property type="match status" value="1"/>
</dbReference>
<dbReference type="InterPro" id="IPR051374">
    <property type="entry name" value="Ataxin-10/CTR86_families"/>
</dbReference>
<evidence type="ECO:0000256" key="2">
    <source>
        <dbReference type="ARBA" id="ARBA00023306"/>
    </source>
</evidence>
<gene>
    <name evidence="5" type="ORF">KFE25_002220</name>
</gene>
<keyword evidence="6" id="KW-1185">Reference proteome</keyword>
<dbReference type="Proteomes" id="UP000751190">
    <property type="component" value="Unassembled WGS sequence"/>
</dbReference>
<evidence type="ECO:0000259" key="4">
    <source>
        <dbReference type="Pfam" id="PF09759"/>
    </source>
</evidence>
<evidence type="ECO:0000256" key="3">
    <source>
        <dbReference type="SAM" id="MobiDB-lite"/>
    </source>
</evidence>
<organism evidence="5 6">
    <name type="scientific">Diacronema lutheri</name>
    <name type="common">Unicellular marine alga</name>
    <name type="synonym">Monochrysis lutheri</name>
    <dbReference type="NCBI Taxonomy" id="2081491"/>
    <lineage>
        <taxon>Eukaryota</taxon>
        <taxon>Haptista</taxon>
        <taxon>Haptophyta</taxon>
        <taxon>Pavlovophyceae</taxon>
        <taxon>Pavlovales</taxon>
        <taxon>Pavlovaceae</taxon>
        <taxon>Diacronema</taxon>
    </lineage>
</organism>
<dbReference type="PANTHER" id="PTHR13255">
    <property type="entry name" value="ATAXIN-10"/>
    <property type="match status" value="1"/>
</dbReference>
<comment type="caution">
    <text evidence="5">The sequence shown here is derived from an EMBL/GenBank/DDBJ whole genome shotgun (WGS) entry which is preliminary data.</text>
</comment>
<dbReference type="GO" id="GO:0005829">
    <property type="term" value="C:cytosol"/>
    <property type="evidence" value="ECO:0007669"/>
    <property type="project" value="TreeGrafter"/>
</dbReference>
<dbReference type="EMBL" id="JAGTXO010000008">
    <property type="protein sequence ID" value="KAG8466464.1"/>
    <property type="molecule type" value="Genomic_DNA"/>
</dbReference>
<dbReference type="PANTHER" id="PTHR13255:SF0">
    <property type="entry name" value="ATAXIN-10"/>
    <property type="match status" value="1"/>
</dbReference>
<protein>
    <recommendedName>
        <fullName evidence="4">Ataxin-10 domain-containing protein</fullName>
    </recommendedName>
</protein>
<evidence type="ECO:0000313" key="5">
    <source>
        <dbReference type="EMBL" id="KAG8466464.1"/>
    </source>
</evidence>
<dbReference type="InterPro" id="IPR019156">
    <property type="entry name" value="Ataxin-10_domain"/>
</dbReference>